<sequence>MTTKDNIEIAYWVTSLAILMATVYYIYYAPIKAVKVGRDLNDEQNKDNAKRNLFLTLFAHRGSPVSYPFVNGLNTIDVVFHDTPPVLVAWQKYYDSLHTTNQINLDETRTLLRVDLLSQMAISLGYGSLKQVDISRNYYPEGHENQNRSEWELRQAAFDFFTKGTEVYEAMIQSATFKPADTDIIESNKPD</sequence>
<accession>A0A1H8F1F9</accession>
<evidence type="ECO:0000259" key="2">
    <source>
        <dbReference type="Pfam" id="PF20385"/>
    </source>
</evidence>
<feature type="transmembrane region" description="Helical" evidence="1">
    <location>
        <begin position="9"/>
        <end position="28"/>
    </location>
</feature>
<gene>
    <name evidence="3" type="ORF">SAMN05192574_102905</name>
</gene>
<dbReference type="OrthoDB" id="1496205at2"/>
<proteinExistence type="predicted"/>
<dbReference type="EMBL" id="FOCL01000002">
    <property type="protein sequence ID" value="SEN24927.1"/>
    <property type="molecule type" value="Genomic_DNA"/>
</dbReference>
<keyword evidence="1" id="KW-0472">Membrane</keyword>
<dbReference type="AlphaFoldDB" id="A0A1H8F1F9"/>
<name>A0A1H8F1F9_9SPHI</name>
<organism evidence="3 4">
    <name type="scientific">Mucilaginibacter gossypiicola</name>
    <dbReference type="NCBI Taxonomy" id="551995"/>
    <lineage>
        <taxon>Bacteria</taxon>
        <taxon>Pseudomonadati</taxon>
        <taxon>Bacteroidota</taxon>
        <taxon>Sphingobacteriia</taxon>
        <taxon>Sphingobacteriales</taxon>
        <taxon>Sphingobacteriaceae</taxon>
        <taxon>Mucilaginibacter</taxon>
    </lineage>
</organism>
<keyword evidence="1" id="KW-0812">Transmembrane</keyword>
<evidence type="ECO:0000313" key="3">
    <source>
        <dbReference type="EMBL" id="SEN24927.1"/>
    </source>
</evidence>
<evidence type="ECO:0000313" key="4">
    <source>
        <dbReference type="Proteomes" id="UP000198942"/>
    </source>
</evidence>
<dbReference type="Proteomes" id="UP000198942">
    <property type="component" value="Unassembled WGS sequence"/>
</dbReference>
<reference evidence="4" key="1">
    <citation type="submission" date="2016-10" db="EMBL/GenBank/DDBJ databases">
        <authorList>
            <person name="Varghese N."/>
            <person name="Submissions S."/>
        </authorList>
    </citation>
    <scope>NUCLEOTIDE SEQUENCE [LARGE SCALE GENOMIC DNA]</scope>
    <source>
        <strain evidence="4">Gh-48</strain>
    </source>
</reference>
<dbReference type="InterPro" id="IPR046502">
    <property type="entry name" value="DUF6680"/>
</dbReference>
<evidence type="ECO:0000256" key="1">
    <source>
        <dbReference type="SAM" id="Phobius"/>
    </source>
</evidence>
<keyword evidence="1" id="KW-1133">Transmembrane helix</keyword>
<dbReference type="RefSeq" id="WP_091210240.1">
    <property type="nucleotide sequence ID" value="NZ_FOCL01000002.1"/>
</dbReference>
<protein>
    <recommendedName>
        <fullName evidence="2">DUF6680 domain-containing protein</fullName>
    </recommendedName>
</protein>
<dbReference type="STRING" id="551995.SAMN05192574_102905"/>
<dbReference type="Pfam" id="PF20385">
    <property type="entry name" value="DUF6680"/>
    <property type="match status" value="1"/>
</dbReference>
<feature type="domain" description="DUF6680" evidence="2">
    <location>
        <begin position="20"/>
        <end position="166"/>
    </location>
</feature>
<keyword evidence="4" id="KW-1185">Reference proteome</keyword>